<accession>A0A4C1X860</accession>
<dbReference type="EMBL" id="BGZK01000759">
    <property type="protein sequence ID" value="GBP59363.1"/>
    <property type="molecule type" value="Genomic_DNA"/>
</dbReference>
<name>A0A4C1X860_EUMVA</name>
<evidence type="ECO:0000313" key="2">
    <source>
        <dbReference type="EMBL" id="GBP59363.1"/>
    </source>
</evidence>
<dbReference type="Proteomes" id="UP000299102">
    <property type="component" value="Unassembled WGS sequence"/>
</dbReference>
<dbReference type="AlphaFoldDB" id="A0A4C1X860"/>
<keyword evidence="3" id="KW-1185">Reference proteome</keyword>
<evidence type="ECO:0000313" key="3">
    <source>
        <dbReference type="Proteomes" id="UP000299102"/>
    </source>
</evidence>
<comment type="caution">
    <text evidence="2">The sequence shown here is derived from an EMBL/GenBank/DDBJ whole genome shotgun (WGS) entry which is preliminary data.</text>
</comment>
<feature type="region of interest" description="Disordered" evidence="1">
    <location>
        <begin position="126"/>
        <end position="146"/>
    </location>
</feature>
<gene>
    <name evidence="2" type="ORF">EVAR_45543_1</name>
</gene>
<evidence type="ECO:0000256" key="1">
    <source>
        <dbReference type="SAM" id="MobiDB-lite"/>
    </source>
</evidence>
<proteinExistence type="predicted"/>
<sequence length="171" mass="18893">MAYEINFNRCRNFGSFDSDIQGINLESGRTLELEIVRNQYGDIAPLAADRGRRPIYLINRFDIRKTFVRERGTAQRLGPCLRLRCPRVGASSVGPTTSPSPGSLRSDDSVDVIDFDAWNEKFVARRSRSGRSSGGGGGSRKCDAALTGPGRARVGARASCPRIKYLLSRYF</sequence>
<reference evidence="2 3" key="1">
    <citation type="journal article" date="2019" name="Commun. Biol.">
        <title>The bagworm genome reveals a unique fibroin gene that provides high tensile strength.</title>
        <authorList>
            <person name="Kono N."/>
            <person name="Nakamura H."/>
            <person name="Ohtoshi R."/>
            <person name="Tomita M."/>
            <person name="Numata K."/>
            <person name="Arakawa K."/>
        </authorList>
    </citation>
    <scope>NUCLEOTIDE SEQUENCE [LARGE SCALE GENOMIC DNA]</scope>
</reference>
<protein>
    <submittedName>
        <fullName evidence="2">Uncharacterized protein</fullName>
    </submittedName>
</protein>
<organism evidence="2 3">
    <name type="scientific">Eumeta variegata</name>
    <name type="common">Bagworm moth</name>
    <name type="synonym">Eumeta japonica</name>
    <dbReference type="NCBI Taxonomy" id="151549"/>
    <lineage>
        <taxon>Eukaryota</taxon>
        <taxon>Metazoa</taxon>
        <taxon>Ecdysozoa</taxon>
        <taxon>Arthropoda</taxon>
        <taxon>Hexapoda</taxon>
        <taxon>Insecta</taxon>
        <taxon>Pterygota</taxon>
        <taxon>Neoptera</taxon>
        <taxon>Endopterygota</taxon>
        <taxon>Lepidoptera</taxon>
        <taxon>Glossata</taxon>
        <taxon>Ditrysia</taxon>
        <taxon>Tineoidea</taxon>
        <taxon>Psychidae</taxon>
        <taxon>Oiketicinae</taxon>
        <taxon>Eumeta</taxon>
    </lineage>
</organism>